<dbReference type="Proteomes" id="UP000789390">
    <property type="component" value="Unassembled WGS sequence"/>
</dbReference>
<feature type="compositionally biased region" description="Pro residues" evidence="1">
    <location>
        <begin position="68"/>
        <end position="80"/>
    </location>
</feature>
<evidence type="ECO:0000313" key="6">
    <source>
        <dbReference type="Proteomes" id="UP000789390"/>
    </source>
</evidence>
<accession>A0A8J2WBV6</accession>
<dbReference type="PANTHER" id="PTHR46560">
    <property type="entry name" value="CYPHER, ISOFORM B"/>
    <property type="match status" value="1"/>
</dbReference>
<dbReference type="PROSITE" id="PS51034">
    <property type="entry name" value="ZP_2"/>
    <property type="match status" value="1"/>
</dbReference>
<organism evidence="5 6">
    <name type="scientific">Daphnia galeata</name>
    <dbReference type="NCBI Taxonomy" id="27404"/>
    <lineage>
        <taxon>Eukaryota</taxon>
        <taxon>Metazoa</taxon>
        <taxon>Ecdysozoa</taxon>
        <taxon>Arthropoda</taxon>
        <taxon>Crustacea</taxon>
        <taxon>Branchiopoda</taxon>
        <taxon>Diplostraca</taxon>
        <taxon>Cladocera</taxon>
        <taxon>Anomopoda</taxon>
        <taxon>Daphniidae</taxon>
        <taxon>Daphnia</taxon>
    </lineage>
</organism>
<name>A0A8J2WBV6_9CRUS</name>
<protein>
    <recommendedName>
        <fullName evidence="4">ZP domain-containing protein</fullName>
    </recommendedName>
</protein>
<dbReference type="EMBL" id="CAKKLH010000036">
    <property type="protein sequence ID" value="CAH0100440.1"/>
    <property type="molecule type" value="Genomic_DNA"/>
</dbReference>
<dbReference type="SMART" id="SM00241">
    <property type="entry name" value="ZP"/>
    <property type="match status" value="1"/>
</dbReference>
<dbReference type="AlphaFoldDB" id="A0A8J2WBV6"/>
<proteinExistence type="predicted"/>
<evidence type="ECO:0000256" key="1">
    <source>
        <dbReference type="SAM" id="MobiDB-lite"/>
    </source>
</evidence>
<keyword evidence="2" id="KW-1133">Transmembrane helix</keyword>
<feature type="transmembrane region" description="Helical" evidence="2">
    <location>
        <begin position="463"/>
        <end position="485"/>
    </location>
</feature>
<feature type="region of interest" description="Disordered" evidence="1">
    <location>
        <begin position="35"/>
        <end position="86"/>
    </location>
</feature>
<keyword evidence="6" id="KW-1185">Reference proteome</keyword>
<evidence type="ECO:0000256" key="2">
    <source>
        <dbReference type="SAM" id="Phobius"/>
    </source>
</evidence>
<dbReference type="Gene3D" id="2.60.40.4100">
    <property type="entry name" value="Zona pellucida, ZP-C domain"/>
    <property type="match status" value="1"/>
</dbReference>
<feature type="chain" id="PRO_5035286939" description="ZP domain-containing protein" evidence="3">
    <location>
        <begin position="21"/>
        <end position="496"/>
    </location>
</feature>
<feature type="domain" description="ZP" evidence="4">
    <location>
        <begin position="120"/>
        <end position="395"/>
    </location>
</feature>
<reference evidence="5" key="1">
    <citation type="submission" date="2021-11" db="EMBL/GenBank/DDBJ databases">
        <authorList>
            <person name="Schell T."/>
        </authorList>
    </citation>
    <scope>NUCLEOTIDE SEQUENCE</scope>
    <source>
        <strain evidence="5">M5</strain>
    </source>
</reference>
<dbReference type="InterPro" id="IPR001507">
    <property type="entry name" value="ZP_dom"/>
</dbReference>
<sequence length="496" mass="54671">MRPEIFIGFFLVCWLSVVSSAAIDHSIHARDVAAGSTPVDTSASNPPPTQDAAESRGTPYVMQSGQGSPPPPPVPVPAPQPGGVYPQAPYAAGGPTAFGTGGSAYHEPTEIREEVTTNLECQKTYMNVFFKFSKPFGGYIYPYGFFDKCILFVGHGEKEVKLTLSQDICGAPPPPLVPGYSQRTNPFIEHRLMIQWDTDLVQEYDTNILIRCDRPEDYNRTIKFDLSSVVGESNQAIVRTHPGPKLWMEIQDGEGPTAPPVLGPVFLGQTLSLVFTLGDDVFNFDSNVLSCWATDGKTTQPLVPYVDPSQSVAPARPLVTQLQVIDASCSVKPKLFGNFQKIRESTPTLKTTTEWVLFKAFRFPTTARVLIQCDIQVCFEKCYPQTPCNLPYNSRTARKRRAVVNSTDTSKDVNPERLSMYRAIEVFLPKDEDNLPMAVVNGSADMLSRMLMPRTDCLSPSTFYGVILGLGIVLLIIIAVVAVYVQRQVKKNRSSK</sequence>
<evidence type="ECO:0000313" key="5">
    <source>
        <dbReference type="EMBL" id="CAH0100440.1"/>
    </source>
</evidence>
<keyword evidence="3" id="KW-0732">Signal</keyword>
<evidence type="ECO:0000256" key="3">
    <source>
        <dbReference type="SAM" id="SignalP"/>
    </source>
</evidence>
<evidence type="ECO:0000259" key="4">
    <source>
        <dbReference type="PROSITE" id="PS51034"/>
    </source>
</evidence>
<keyword evidence="2" id="KW-0812">Transmembrane</keyword>
<comment type="caution">
    <text evidence="5">The sequence shown here is derived from an EMBL/GenBank/DDBJ whole genome shotgun (WGS) entry which is preliminary data.</text>
</comment>
<dbReference type="OrthoDB" id="10068552at2759"/>
<dbReference type="InterPro" id="IPR042235">
    <property type="entry name" value="ZP-C_dom"/>
</dbReference>
<feature type="signal peptide" evidence="3">
    <location>
        <begin position="1"/>
        <end position="20"/>
    </location>
</feature>
<gene>
    <name evidence="5" type="ORF">DGAL_LOCUS2670</name>
</gene>
<keyword evidence="2" id="KW-0472">Membrane</keyword>
<dbReference type="PANTHER" id="PTHR46560:SF2">
    <property type="entry name" value="DUSKY-LIKE, ISOFORM A"/>
    <property type="match status" value="1"/>
</dbReference>